<name>A0A653EC71_9MYCO</name>
<evidence type="ECO:0000259" key="1">
    <source>
        <dbReference type="Pfam" id="PF13192"/>
    </source>
</evidence>
<dbReference type="InterPro" id="IPR012336">
    <property type="entry name" value="Thioredoxin-like_fold"/>
</dbReference>
<dbReference type="InterPro" id="IPR036249">
    <property type="entry name" value="Thioredoxin-like_sf"/>
</dbReference>
<protein>
    <recommendedName>
        <fullName evidence="1">Thioredoxin-like fold domain-containing protein</fullName>
    </recommendedName>
</protein>
<feature type="domain" description="Thioredoxin-like fold" evidence="1">
    <location>
        <begin position="6"/>
        <end position="77"/>
    </location>
</feature>
<evidence type="ECO:0000313" key="2">
    <source>
        <dbReference type="EMBL" id="VTO94937.1"/>
    </source>
</evidence>
<dbReference type="Pfam" id="PF13192">
    <property type="entry name" value="Thioredoxin_3"/>
    <property type="match status" value="1"/>
</dbReference>
<dbReference type="EMBL" id="LR589063">
    <property type="protein sequence ID" value="VTO94937.1"/>
    <property type="molecule type" value="Genomic_DNA"/>
</dbReference>
<organism evidence="2">
    <name type="scientific">Mycobacterium riyadhense</name>
    <dbReference type="NCBI Taxonomy" id="486698"/>
    <lineage>
        <taxon>Bacteria</taxon>
        <taxon>Bacillati</taxon>
        <taxon>Actinomycetota</taxon>
        <taxon>Actinomycetes</taxon>
        <taxon>Mycobacteriales</taxon>
        <taxon>Mycobacteriaceae</taxon>
        <taxon>Mycobacterium</taxon>
    </lineage>
</organism>
<gene>
    <name evidence="2" type="ORF">BIN_B_00411</name>
</gene>
<reference evidence="2" key="1">
    <citation type="submission" date="2019-05" db="EMBL/GenBank/DDBJ databases">
        <authorList>
            <person name="Naeem R."/>
            <person name="Antony C."/>
            <person name="Guan Q."/>
        </authorList>
    </citation>
    <scope>NUCLEOTIDE SEQUENCE</scope>
    <source>
        <strain evidence="2">2</strain>
    </source>
</reference>
<accession>A0A653EC71</accession>
<dbReference type="SUPFAM" id="SSF52833">
    <property type="entry name" value="Thioredoxin-like"/>
    <property type="match status" value="1"/>
</dbReference>
<dbReference type="AlphaFoldDB" id="A0A653EC71"/>
<proteinExistence type="predicted"/>
<sequence length="87" mass="8984">MMAKRQVEVFVAGCPVCEPTVRLVQELACPDCEVNVRDLRAGGADAAARYGIASVPAVVVDGTLAACCQGRGPDRQTLAAAGIGQRL</sequence>
<dbReference type="Gene3D" id="3.40.30.10">
    <property type="entry name" value="Glutaredoxin"/>
    <property type="match status" value="1"/>
</dbReference>